<evidence type="ECO:0000256" key="2">
    <source>
        <dbReference type="ARBA" id="ARBA00022737"/>
    </source>
</evidence>
<dbReference type="GO" id="GO:0034220">
    <property type="term" value="P:monoatomic ion transmembrane transport"/>
    <property type="evidence" value="ECO:0007669"/>
    <property type="project" value="UniProtKB-KW"/>
</dbReference>
<dbReference type="InterPro" id="IPR052076">
    <property type="entry name" value="TRP_cation_channel"/>
</dbReference>
<dbReference type="GO" id="GO:0022857">
    <property type="term" value="F:transmembrane transporter activity"/>
    <property type="evidence" value="ECO:0007669"/>
    <property type="project" value="TreeGrafter"/>
</dbReference>
<name>A0A914YJW3_9BILA</name>
<evidence type="ECO:0000313" key="8">
    <source>
        <dbReference type="Proteomes" id="UP000887577"/>
    </source>
</evidence>
<dbReference type="PANTHER" id="PTHR47143:SF1">
    <property type="entry name" value="ION_TRANS DOMAIN-CONTAINING PROTEIN"/>
    <property type="match status" value="1"/>
</dbReference>
<dbReference type="GO" id="GO:1902495">
    <property type="term" value="C:transmembrane transporter complex"/>
    <property type="evidence" value="ECO:0007669"/>
    <property type="project" value="TreeGrafter"/>
</dbReference>
<feature type="transmembrane region" description="Helical" evidence="7">
    <location>
        <begin position="74"/>
        <end position="95"/>
    </location>
</feature>
<keyword evidence="1" id="KW-0813">Transport</keyword>
<evidence type="ECO:0000256" key="7">
    <source>
        <dbReference type="SAM" id="Phobius"/>
    </source>
</evidence>
<keyword evidence="2" id="KW-0677">Repeat</keyword>
<evidence type="ECO:0000313" key="9">
    <source>
        <dbReference type="WBParaSite" id="PSU_v2.g17592.t1"/>
    </source>
</evidence>
<organism evidence="8 9">
    <name type="scientific">Panagrolaimus superbus</name>
    <dbReference type="NCBI Taxonomy" id="310955"/>
    <lineage>
        <taxon>Eukaryota</taxon>
        <taxon>Metazoa</taxon>
        <taxon>Ecdysozoa</taxon>
        <taxon>Nematoda</taxon>
        <taxon>Chromadorea</taxon>
        <taxon>Rhabditida</taxon>
        <taxon>Tylenchina</taxon>
        <taxon>Panagrolaimomorpha</taxon>
        <taxon>Panagrolaimoidea</taxon>
        <taxon>Panagrolaimidae</taxon>
        <taxon>Panagrolaimus</taxon>
    </lineage>
</organism>
<keyword evidence="5" id="KW-0325">Glycoprotein</keyword>
<evidence type="ECO:0000256" key="4">
    <source>
        <dbReference type="ARBA" id="ARBA00023065"/>
    </source>
</evidence>
<sequence>MLVCFQLIIIWITTVVCFAFSFQHVMRESNVYPWDSNINNNVTLNESTIQSFTKVSVMMIGEIDANDIINKREIIASVILVLFEIIVIIILMNLMMSLAVDDVSKLYDFAEEKLLHIKVNYCIEILHLSQYSCRPWLKLHKMQVRNIMIDSKQHKYQFSKRLIDKTQDGSLLFYEIYPKSSFSGGSTLSINDVLIQKLNRFYIKDGSLEKEAFKNYLSGLENDERTCQKFRRLFIGLNFQYCSAKKCDCKCCRH</sequence>
<evidence type="ECO:0000256" key="3">
    <source>
        <dbReference type="ARBA" id="ARBA00023043"/>
    </source>
</evidence>
<dbReference type="Proteomes" id="UP000887577">
    <property type="component" value="Unplaced"/>
</dbReference>
<keyword evidence="4" id="KW-0406">Ion transport</keyword>
<evidence type="ECO:0000256" key="5">
    <source>
        <dbReference type="ARBA" id="ARBA00023180"/>
    </source>
</evidence>
<dbReference type="PANTHER" id="PTHR47143">
    <property type="entry name" value="TRANSIENT RECEPTOR POTENTIAL CATION CHANNEL PROTEIN PAINLESS"/>
    <property type="match status" value="1"/>
</dbReference>
<dbReference type="WBParaSite" id="PSU_v2.g17592.t1">
    <property type="protein sequence ID" value="PSU_v2.g17592.t1"/>
    <property type="gene ID" value="PSU_v2.g17592"/>
</dbReference>
<keyword evidence="7" id="KW-1133">Transmembrane helix</keyword>
<dbReference type="AlphaFoldDB" id="A0A914YJW3"/>
<proteinExistence type="predicted"/>
<keyword evidence="7" id="KW-0472">Membrane</keyword>
<keyword evidence="7" id="KW-0812">Transmembrane</keyword>
<keyword evidence="6" id="KW-0407">Ion channel</keyword>
<keyword evidence="8" id="KW-1185">Reference proteome</keyword>
<evidence type="ECO:0000256" key="6">
    <source>
        <dbReference type="ARBA" id="ARBA00023303"/>
    </source>
</evidence>
<accession>A0A914YJW3</accession>
<reference evidence="9" key="1">
    <citation type="submission" date="2022-11" db="UniProtKB">
        <authorList>
            <consortium name="WormBaseParasite"/>
        </authorList>
    </citation>
    <scope>IDENTIFICATION</scope>
</reference>
<evidence type="ECO:0000256" key="1">
    <source>
        <dbReference type="ARBA" id="ARBA00022448"/>
    </source>
</evidence>
<feature type="transmembrane region" description="Helical" evidence="7">
    <location>
        <begin position="7"/>
        <end position="26"/>
    </location>
</feature>
<keyword evidence="3" id="KW-0040">ANK repeat</keyword>
<protein>
    <submittedName>
        <fullName evidence="9">Ion transport domain-containing protein</fullName>
    </submittedName>
</protein>